<reference evidence="11 12" key="1">
    <citation type="submission" date="2019-06" db="EMBL/GenBank/DDBJ databases">
        <title>Sequencing the genomes of 1000 actinobacteria strains.</title>
        <authorList>
            <person name="Klenk H.-P."/>
        </authorList>
    </citation>
    <scope>NUCLEOTIDE SEQUENCE [LARGE SCALE GENOMIC DNA]</scope>
    <source>
        <strain evidence="11 12">DSM 26477</strain>
    </source>
</reference>
<evidence type="ECO:0000256" key="6">
    <source>
        <dbReference type="ARBA" id="ARBA00022822"/>
    </source>
</evidence>
<dbReference type="AlphaFoldDB" id="A0A542YG10"/>
<keyword evidence="12" id="KW-1185">Reference proteome</keyword>
<name>A0A542YG10_9MICO</name>
<accession>A0A542YG10</accession>
<evidence type="ECO:0000256" key="9">
    <source>
        <dbReference type="HAMAP-Rule" id="MF_00135"/>
    </source>
</evidence>
<evidence type="ECO:0000313" key="12">
    <source>
        <dbReference type="Proteomes" id="UP000317998"/>
    </source>
</evidence>
<dbReference type="HAMAP" id="MF_00135">
    <property type="entry name" value="PRAI"/>
    <property type="match status" value="1"/>
</dbReference>
<evidence type="ECO:0000256" key="5">
    <source>
        <dbReference type="ARBA" id="ARBA00022605"/>
    </source>
</evidence>
<evidence type="ECO:0000256" key="8">
    <source>
        <dbReference type="ARBA" id="ARBA00023235"/>
    </source>
</evidence>
<evidence type="ECO:0000259" key="10">
    <source>
        <dbReference type="Pfam" id="PF00697"/>
    </source>
</evidence>
<proteinExistence type="inferred from homology"/>
<comment type="similarity">
    <text evidence="9">Belongs to the TrpF family.</text>
</comment>
<dbReference type="Proteomes" id="UP000317998">
    <property type="component" value="Unassembled WGS sequence"/>
</dbReference>
<dbReference type="RefSeq" id="WP_141879306.1">
    <property type="nucleotide sequence ID" value="NZ_VFOM01000001.1"/>
</dbReference>
<dbReference type="SUPFAM" id="SSF51366">
    <property type="entry name" value="Ribulose-phoshate binding barrel"/>
    <property type="match status" value="1"/>
</dbReference>
<dbReference type="CDD" id="cd00405">
    <property type="entry name" value="PRAI"/>
    <property type="match status" value="1"/>
</dbReference>
<dbReference type="GO" id="GO:0000162">
    <property type="term" value="P:L-tryptophan biosynthetic process"/>
    <property type="evidence" value="ECO:0007669"/>
    <property type="project" value="UniProtKB-UniRule"/>
</dbReference>
<comment type="catalytic activity">
    <reaction evidence="1 9">
        <text>N-(5-phospho-beta-D-ribosyl)anthranilate = 1-(2-carboxyphenylamino)-1-deoxy-D-ribulose 5-phosphate</text>
        <dbReference type="Rhea" id="RHEA:21540"/>
        <dbReference type="ChEBI" id="CHEBI:18277"/>
        <dbReference type="ChEBI" id="CHEBI:58613"/>
        <dbReference type="EC" id="5.3.1.24"/>
    </reaction>
</comment>
<protein>
    <recommendedName>
        <fullName evidence="4 9">N-(5'-phosphoribosyl)anthranilate isomerase</fullName>
        <shortName evidence="9">PRAI</shortName>
        <ecNumber evidence="3 9">5.3.1.24</ecNumber>
    </recommendedName>
</protein>
<evidence type="ECO:0000256" key="3">
    <source>
        <dbReference type="ARBA" id="ARBA00012572"/>
    </source>
</evidence>
<keyword evidence="7 9" id="KW-0057">Aromatic amino acid biosynthesis</keyword>
<organism evidence="11 12">
    <name type="scientific">Homoserinimonas aerilata</name>
    <dbReference type="NCBI Taxonomy" id="1162970"/>
    <lineage>
        <taxon>Bacteria</taxon>
        <taxon>Bacillati</taxon>
        <taxon>Actinomycetota</taxon>
        <taxon>Actinomycetes</taxon>
        <taxon>Micrococcales</taxon>
        <taxon>Microbacteriaceae</taxon>
        <taxon>Homoserinimonas</taxon>
    </lineage>
</organism>
<comment type="pathway">
    <text evidence="2 9">Amino-acid biosynthesis; L-tryptophan biosynthesis; L-tryptophan from chorismate: step 3/5.</text>
</comment>
<dbReference type="GO" id="GO:0004640">
    <property type="term" value="F:phosphoribosylanthranilate isomerase activity"/>
    <property type="evidence" value="ECO:0007669"/>
    <property type="project" value="UniProtKB-UniRule"/>
</dbReference>
<evidence type="ECO:0000256" key="4">
    <source>
        <dbReference type="ARBA" id="ARBA00022272"/>
    </source>
</evidence>
<evidence type="ECO:0000256" key="7">
    <source>
        <dbReference type="ARBA" id="ARBA00023141"/>
    </source>
</evidence>
<dbReference type="EMBL" id="VFOM01000001">
    <property type="protein sequence ID" value="TQL47009.1"/>
    <property type="molecule type" value="Genomic_DNA"/>
</dbReference>
<dbReference type="InterPro" id="IPR013785">
    <property type="entry name" value="Aldolase_TIM"/>
</dbReference>
<dbReference type="PANTHER" id="PTHR42894">
    <property type="entry name" value="N-(5'-PHOSPHORIBOSYL)ANTHRANILATE ISOMERASE"/>
    <property type="match status" value="1"/>
</dbReference>
<dbReference type="InterPro" id="IPR001240">
    <property type="entry name" value="PRAI_dom"/>
</dbReference>
<sequence length="197" mass="20498">MFAKICGLREARHVTAAIDAGADAVGFVLTASPRFVTASEARELVGIADARALTVGVFRHETVDEVARLADASGVAAIQVHGKRTRAEMSKLEQIGRTLIRAVPFDDPSLEEDWGENLLLVDAPRPGSGEAWDYAAMSGLSEARGRWLLAGGLTAGNVAAAVTAAKPYGVDVSSGVETAPGVKSTELIRAFLAAAKA</sequence>
<keyword evidence="5 9" id="KW-0028">Amino-acid biosynthesis</keyword>
<evidence type="ECO:0000256" key="1">
    <source>
        <dbReference type="ARBA" id="ARBA00001164"/>
    </source>
</evidence>
<evidence type="ECO:0000256" key="2">
    <source>
        <dbReference type="ARBA" id="ARBA00004664"/>
    </source>
</evidence>
<dbReference type="InterPro" id="IPR011060">
    <property type="entry name" value="RibuloseP-bd_barrel"/>
</dbReference>
<keyword evidence="6 9" id="KW-0822">Tryptophan biosynthesis</keyword>
<dbReference type="InterPro" id="IPR044643">
    <property type="entry name" value="TrpF_fam"/>
</dbReference>
<dbReference type="Pfam" id="PF00697">
    <property type="entry name" value="PRAI"/>
    <property type="match status" value="1"/>
</dbReference>
<dbReference type="PANTHER" id="PTHR42894:SF1">
    <property type="entry name" value="N-(5'-PHOSPHORIBOSYL)ANTHRANILATE ISOMERASE"/>
    <property type="match status" value="1"/>
</dbReference>
<feature type="domain" description="N-(5'phosphoribosyl) anthranilate isomerase (PRAI)" evidence="10">
    <location>
        <begin position="3"/>
        <end position="192"/>
    </location>
</feature>
<dbReference type="Gene3D" id="3.20.20.70">
    <property type="entry name" value="Aldolase class I"/>
    <property type="match status" value="1"/>
</dbReference>
<keyword evidence="8 9" id="KW-0413">Isomerase</keyword>
<gene>
    <name evidence="9" type="primary">trpF</name>
    <name evidence="11" type="ORF">FB562_0051</name>
</gene>
<dbReference type="UniPathway" id="UPA00035">
    <property type="reaction ID" value="UER00042"/>
</dbReference>
<dbReference type="EC" id="5.3.1.24" evidence="3 9"/>
<dbReference type="OrthoDB" id="3243379at2"/>
<comment type="caution">
    <text evidence="11">The sequence shown here is derived from an EMBL/GenBank/DDBJ whole genome shotgun (WGS) entry which is preliminary data.</text>
</comment>
<evidence type="ECO:0000313" key="11">
    <source>
        <dbReference type="EMBL" id="TQL47009.1"/>
    </source>
</evidence>